<accession>A0A4C1WU54</accession>
<comment type="cofactor">
    <cofactor evidence="8">
        <name>[2Fe-2S] cluster</name>
        <dbReference type="ChEBI" id="CHEBI:190135"/>
    </cofactor>
</comment>
<comment type="similarity">
    <text evidence="1">Belongs to the complex I 24 kDa subunit family.</text>
</comment>
<evidence type="ECO:0000256" key="9">
    <source>
        <dbReference type="PIRSR" id="PIRSR000216-1"/>
    </source>
</evidence>
<feature type="binding site" evidence="9">
    <location>
        <position position="173"/>
    </location>
    <ligand>
        <name>[2Fe-2S] cluster</name>
        <dbReference type="ChEBI" id="CHEBI:190135"/>
    </ligand>
</feature>
<evidence type="ECO:0000256" key="7">
    <source>
        <dbReference type="ARBA" id="ARBA00023027"/>
    </source>
</evidence>
<reference evidence="10 11" key="1">
    <citation type="journal article" date="2019" name="Commun. Biol.">
        <title>The bagworm genome reveals a unique fibroin gene that provides high tensile strength.</title>
        <authorList>
            <person name="Kono N."/>
            <person name="Nakamura H."/>
            <person name="Ohtoshi R."/>
            <person name="Tomita M."/>
            <person name="Numata K."/>
            <person name="Arakawa K."/>
        </authorList>
    </citation>
    <scope>NUCLEOTIDE SEQUENCE [LARGE SCALE GENOMIC DNA]</scope>
</reference>
<protein>
    <submittedName>
        <fullName evidence="10">NADH dehydrogenase flavoprotein 2, mitochondrial</fullName>
    </submittedName>
</protein>
<dbReference type="CDD" id="cd03064">
    <property type="entry name" value="TRX_Fd_NuoE"/>
    <property type="match status" value="1"/>
</dbReference>
<dbReference type="Proteomes" id="UP000299102">
    <property type="component" value="Unassembled WGS sequence"/>
</dbReference>
<keyword evidence="6 9" id="KW-0411">Iron-sulfur</keyword>
<evidence type="ECO:0000256" key="2">
    <source>
        <dbReference type="ARBA" id="ARBA00022714"/>
    </source>
</evidence>
<evidence type="ECO:0000313" key="11">
    <source>
        <dbReference type="Proteomes" id="UP000299102"/>
    </source>
</evidence>
<evidence type="ECO:0000256" key="6">
    <source>
        <dbReference type="ARBA" id="ARBA00023014"/>
    </source>
</evidence>
<dbReference type="GO" id="GO:0005743">
    <property type="term" value="C:mitochondrial inner membrane"/>
    <property type="evidence" value="ECO:0007669"/>
    <property type="project" value="UniProtKB-ARBA"/>
</dbReference>
<dbReference type="GO" id="GO:0098796">
    <property type="term" value="C:membrane protein complex"/>
    <property type="evidence" value="ECO:0007669"/>
    <property type="project" value="UniProtKB-ARBA"/>
</dbReference>
<sequence>MIVKFRIANRSLWSNILRALHITSRLPSDVLFVHRDTPENNADTPFFFCQENMDRACALINLYPEGHSRGALIALLDLAQRQCGWLPLSAMHYVADMLRLPRMRVYEVATFYTMFIRQPAGQNIVNVCMTTPCWLRGSECIMEAVKDATKAEVGGISPCGRFSVFEVECLGACVNAPMIQINDDFYEDLTVEDVCRIIADIKECKKPNAGPQSGRFASEPICGLTSLCTPPLPPGHSIQDCLR</sequence>
<dbReference type="InterPro" id="IPR036249">
    <property type="entry name" value="Thioredoxin-like_sf"/>
</dbReference>
<feature type="binding site" evidence="9">
    <location>
        <position position="169"/>
    </location>
    <ligand>
        <name>[2Fe-2S] cluster</name>
        <dbReference type="ChEBI" id="CHEBI:190135"/>
    </ligand>
</feature>
<organism evidence="10 11">
    <name type="scientific">Eumeta variegata</name>
    <name type="common">Bagworm moth</name>
    <name type="synonym">Eumeta japonica</name>
    <dbReference type="NCBI Taxonomy" id="151549"/>
    <lineage>
        <taxon>Eukaryota</taxon>
        <taxon>Metazoa</taxon>
        <taxon>Ecdysozoa</taxon>
        <taxon>Arthropoda</taxon>
        <taxon>Hexapoda</taxon>
        <taxon>Insecta</taxon>
        <taxon>Pterygota</taxon>
        <taxon>Neoptera</taxon>
        <taxon>Endopterygota</taxon>
        <taxon>Lepidoptera</taxon>
        <taxon>Glossata</taxon>
        <taxon>Ditrysia</taxon>
        <taxon>Tineoidea</taxon>
        <taxon>Psychidae</taxon>
        <taxon>Oiketicinae</taxon>
        <taxon>Eumeta</taxon>
    </lineage>
</organism>
<dbReference type="GO" id="GO:0008137">
    <property type="term" value="F:NADH dehydrogenase (ubiquinone) activity"/>
    <property type="evidence" value="ECO:0007669"/>
    <property type="project" value="UniProtKB-ARBA"/>
</dbReference>
<dbReference type="GO" id="GO:0003954">
    <property type="term" value="F:NADH dehydrogenase activity"/>
    <property type="evidence" value="ECO:0007669"/>
    <property type="project" value="TreeGrafter"/>
</dbReference>
<comment type="caution">
    <text evidence="10">The sequence shown here is derived from an EMBL/GenBank/DDBJ whole genome shotgun (WGS) entry which is preliminary data.</text>
</comment>
<evidence type="ECO:0000256" key="4">
    <source>
        <dbReference type="ARBA" id="ARBA00022967"/>
    </source>
</evidence>
<comment type="cofactor">
    <cofactor evidence="9">
        <name>[2Fe-2S] cluster</name>
        <dbReference type="ChEBI" id="CHEBI:190135"/>
    </cofactor>
    <text evidence="9">Binds 1 [2Fe-2S] cluster.</text>
</comment>
<dbReference type="PIRSF" id="PIRSF000216">
    <property type="entry name" value="NADH_DH_24kDa"/>
    <property type="match status" value="1"/>
</dbReference>
<keyword evidence="4" id="KW-1278">Translocase</keyword>
<keyword evidence="2 9" id="KW-0001">2Fe-2S</keyword>
<dbReference type="FunFam" id="1.10.10.1590:FF:000001">
    <property type="entry name" value="NADH-quinone oxidoreductase subunit E"/>
    <property type="match status" value="1"/>
</dbReference>
<dbReference type="GO" id="GO:0006120">
    <property type="term" value="P:mitochondrial electron transport, NADH to ubiquinone"/>
    <property type="evidence" value="ECO:0007669"/>
    <property type="project" value="UniProtKB-ARBA"/>
</dbReference>
<evidence type="ECO:0000256" key="8">
    <source>
        <dbReference type="ARBA" id="ARBA00034078"/>
    </source>
</evidence>
<dbReference type="Gene3D" id="1.10.10.1590">
    <property type="entry name" value="NADH-quinone oxidoreductase subunit E"/>
    <property type="match status" value="1"/>
</dbReference>
<dbReference type="GO" id="GO:0046872">
    <property type="term" value="F:metal ion binding"/>
    <property type="evidence" value="ECO:0007669"/>
    <property type="project" value="UniProtKB-KW"/>
</dbReference>
<evidence type="ECO:0000256" key="1">
    <source>
        <dbReference type="ARBA" id="ARBA00010643"/>
    </source>
</evidence>
<dbReference type="GO" id="GO:0051537">
    <property type="term" value="F:2 iron, 2 sulfur cluster binding"/>
    <property type="evidence" value="ECO:0007669"/>
    <property type="project" value="UniProtKB-KW"/>
</dbReference>
<dbReference type="STRING" id="151549.A0A4C1WU54"/>
<dbReference type="InterPro" id="IPR002023">
    <property type="entry name" value="NuoE-like"/>
</dbReference>
<keyword evidence="5 9" id="KW-0408">Iron</keyword>
<keyword evidence="11" id="KW-1185">Reference proteome</keyword>
<proteinExistence type="inferred from homology"/>
<dbReference type="InterPro" id="IPR041921">
    <property type="entry name" value="NuoE_N"/>
</dbReference>
<evidence type="ECO:0000256" key="5">
    <source>
        <dbReference type="ARBA" id="ARBA00023004"/>
    </source>
</evidence>
<dbReference type="AlphaFoldDB" id="A0A4C1WU54"/>
<dbReference type="Gene3D" id="3.40.30.10">
    <property type="entry name" value="Glutaredoxin"/>
    <property type="match status" value="1"/>
</dbReference>
<keyword evidence="7" id="KW-0520">NAD</keyword>
<dbReference type="InterPro" id="IPR042128">
    <property type="entry name" value="NuoE_dom"/>
</dbReference>
<dbReference type="EMBL" id="BGZK01000631">
    <property type="protein sequence ID" value="GBP53665.1"/>
    <property type="molecule type" value="Genomic_DNA"/>
</dbReference>
<keyword evidence="3 9" id="KW-0479">Metal-binding</keyword>
<dbReference type="GO" id="GO:1902494">
    <property type="term" value="C:catalytic complex"/>
    <property type="evidence" value="ECO:0007669"/>
    <property type="project" value="UniProtKB-ARBA"/>
</dbReference>
<dbReference type="FunFam" id="3.40.30.10:FF:000022">
    <property type="entry name" value="NADH dehydrogenase flavoprotein 2, mitochondrial"/>
    <property type="match status" value="1"/>
</dbReference>
<dbReference type="Pfam" id="PF01257">
    <property type="entry name" value="2Fe-2S_thioredx"/>
    <property type="match status" value="1"/>
</dbReference>
<feature type="binding site" evidence="9">
    <location>
        <position position="133"/>
    </location>
    <ligand>
        <name>[2Fe-2S] cluster</name>
        <dbReference type="ChEBI" id="CHEBI:190135"/>
    </ligand>
</feature>
<name>A0A4C1WU54_EUMVA</name>
<dbReference type="PANTHER" id="PTHR10371:SF3">
    <property type="entry name" value="NADH DEHYDROGENASE [UBIQUINONE] FLAVOPROTEIN 2, MITOCHONDRIAL"/>
    <property type="match status" value="1"/>
</dbReference>
<dbReference type="NCBIfam" id="TIGR01958">
    <property type="entry name" value="nuoE_fam"/>
    <property type="match status" value="1"/>
</dbReference>
<feature type="binding site" evidence="9">
    <location>
        <position position="128"/>
    </location>
    <ligand>
        <name>[2Fe-2S] cluster</name>
        <dbReference type="ChEBI" id="CHEBI:190135"/>
    </ligand>
</feature>
<dbReference type="OrthoDB" id="10254187at2759"/>
<evidence type="ECO:0000313" key="10">
    <source>
        <dbReference type="EMBL" id="GBP53665.1"/>
    </source>
</evidence>
<dbReference type="SUPFAM" id="SSF52833">
    <property type="entry name" value="Thioredoxin-like"/>
    <property type="match status" value="1"/>
</dbReference>
<evidence type="ECO:0000256" key="3">
    <source>
        <dbReference type="ARBA" id="ARBA00022723"/>
    </source>
</evidence>
<dbReference type="PANTHER" id="PTHR10371">
    <property type="entry name" value="NADH DEHYDROGENASE UBIQUINONE FLAVOPROTEIN 2, MITOCHONDRIAL"/>
    <property type="match status" value="1"/>
</dbReference>
<gene>
    <name evidence="10" type="primary">NDUFV2</name>
    <name evidence="10" type="ORF">EVAR_36034_1</name>
</gene>